<dbReference type="AlphaFoldDB" id="A0A6G1JYN6"/>
<organism evidence="2 3">
    <name type="scientific">Pleomassaria siparia CBS 279.74</name>
    <dbReference type="NCBI Taxonomy" id="1314801"/>
    <lineage>
        <taxon>Eukaryota</taxon>
        <taxon>Fungi</taxon>
        <taxon>Dikarya</taxon>
        <taxon>Ascomycota</taxon>
        <taxon>Pezizomycotina</taxon>
        <taxon>Dothideomycetes</taxon>
        <taxon>Pleosporomycetidae</taxon>
        <taxon>Pleosporales</taxon>
        <taxon>Pleomassariaceae</taxon>
        <taxon>Pleomassaria</taxon>
    </lineage>
</organism>
<feature type="region of interest" description="Disordered" evidence="1">
    <location>
        <begin position="127"/>
        <end position="147"/>
    </location>
</feature>
<reference evidence="2" key="1">
    <citation type="journal article" date="2020" name="Stud. Mycol.">
        <title>101 Dothideomycetes genomes: a test case for predicting lifestyles and emergence of pathogens.</title>
        <authorList>
            <person name="Haridas S."/>
            <person name="Albert R."/>
            <person name="Binder M."/>
            <person name="Bloem J."/>
            <person name="Labutti K."/>
            <person name="Salamov A."/>
            <person name="Andreopoulos B."/>
            <person name="Baker S."/>
            <person name="Barry K."/>
            <person name="Bills G."/>
            <person name="Bluhm B."/>
            <person name="Cannon C."/>
            <person name="Castanera R."/>
            <person name="Culley D."/>
            <person name="Daum C."/>
            <person name="Ezra D."/>
            <person name="Gonzalez J."/>
            <person name="Henrissat B."/>
            <person name="Kuo A."/>
            <person name="Liang C."/>
            <person name="Lipzen A."/>
            <person name="Lutzoni F."/>
            <person name="Magnuson J."/>
            <person name="Mondo S."/>
            <person name="Nolan M."/>
            <person name="Ohm R."/>
            <person name="Pangilinan J."/>
            <person name="Park H.-J."/>
            <person name="Ramirez L."/>
            <person name="Alfaro M."/>
            <person name="Sun H."/>
            <person name="Tritt A."/>
            <person name="Yoshinaga Y."/>
            <person name="Zwiers L.-H."/>
            <person name="Turgeon B."/>
            <person name="Goodwin S."/>
            <person name="Spatafora J."/>
            <person name="Crous P."/>
            <person name="Grigoriev I."/>
        </authorList>
    </citation>
    <scope>NUCLEOTIDE SEQUENCE</scope>
    <source>
        <strain evidence="2">CBS 279.74</strain>
    </source>
</reference>
<protein>
    <recommendedName>
        <fullName evidence="4">NAD(P)-binding protein</fullName>
    </recommendedName>
</protein>
<dbReference type="PANTHER" id="PTHR42820">
    <property type="entry name" value="SHORT-CHAIN DEHYDROGENASE REDUCTASE"/>
    <property type="match status" value="1"/>
</dbReference>
<evidence type="ECO:0000256" key="1">
    <source>
        <dbReference type="SAM" id="MobiDB-lite"/>
    </source>
</evidence>
<proteinExistence type="predicted"/>
<sequence>MPVDYYIKGKVTALTGATSGIGYETAFLLARQGAYRSIADISEAALTENTADIEKVSTGKVLSAVVDARKDESVTFWIARPVEASDKLNRAVNLANLCSARMSQILPLPFPLLDQIDTLPHFRASELLPRPTASSDRPMKTQETFRQ</sequence>
<gene>
    <name evidence="2" type="ORF">K504DRAFT_493609</name>
</gene>
<dbReference type="Proteomes" id="UP000799428">
    <property type="component" value="Unassembled WGS sequence"/>
</dbReference>
<feature type="compositionally biased region" description="Basic and acidic residues" evidence="1">
    <location>
        <begin position="137"/>
        <end position="147"/>
    </location>
</feature>
<evidence type="ECO:0008006" key="4">
    <source>
        <dbReference type="Google" id="ProtNLM"/>
    </source>
</evidence>
<keyword evidence="3" id="KW-1185">Reference proteome</keyword>
<name>A0A6G1JYN6_9PLEO</name>
<dbReference type="Pfam" id="PF00106">
    <property type="entry name" value="adh_short"/>
    <property type="match status" value="1"/>
</dbReference>
<dbReference type="PANTHER" id="PTHR42820:SF1">
    <property type="entry name" value="SHORT-CHAIN DEHYDROGENASE_REDUCTASE FAMILY PROTEIN"/>
    <property type="match status" value="1"/>
</dbReference>
<dbReference type="EMBL" id="MU005777">
    <property type="protein sequence ID" value="KAF2705724.1"/>
    <property type="molecule type" value="Genomic_DNA"/>
</dbReference>
<dbReference type="Gene3D" id="3.40.50.720">
    <property type="entry name" value="NAD(P)-binding Rossmann-like Domain"/>
    <property type="match status" value="1"/>
</dbReference>
<dbReference type="OrthoDB" id="5840532at2759"/>
<dbReference type="SUPFAM" id="SSF51735">
    <property type="entry name" value="NAD(P)-binding Rossmann-fold domains"/>
    <property type="match status" value="1"/>
</dbReference>
<dbReference type="InterPro" id="IPR036291">
    <property type="entry name" value="NAD(P)-bd_dom_sf"/>
</dbReference>
<accession>A0A6G1JYN6</accession>
<dbReference type="InterPro" id="IPR002347">
    <property type="entry name" value="SDR_fam"/>
</dbReference>
<evidence type="ECO:0000313" key="3">
    <source>
        <dbReference type="Proteomes" id="UP000799428"/>
    </source>
</evidence>
<evidence type="ECO:0000313" key="2">
    <source>
        <dbReference type="EMBL" id="KAF2705724.1"/>
    </source>
</evidence>